<dbReference type="EMBL" id="HE601047">
    <property type="protein sequence ID" value="CAS00616.1"/>
    <property type="molecule type" value="Genomic_DNA"/>
</dbReference>
<evidence type="ECO:0000313" key="1">
    <source>
        <dbReference type="EMBL" id="CAS00616.1"/>
    </source>
</evidence>
<reference evidence="1 2" key="1">
    <citation type="journal article" date="2003" name="PLoS Biol.">
        <title>The genome sequence of Caenorhabditis briggsae: a platform for comparative genomics.</title>
        <authorList>
            <person name="Stein L.D."/>
            <person name="Bao Z."/>
            <person name="Blasiar D."/>
            <person name="Blumenthal T."/>
            <person name="Brent M.R."/>
            <person name="Chen N."/>
            <person name="Chinwalla A."/>
            <person name="Clarke L."/>
            <person name="Clee C."/>
            <person name="Coghlan A."/>
            <person name="Coulson A."/>
            <person name="D'Eustachio P."/>
            <person name="Fitch D.H."/>
            <person name="Fulton L.A."/>
            <person name="Fulton R.E."/>
            <person name="Griffiths-Jones S."/>
            <person name="Harris T.W."/>
            <person name="Hillier L.W."/>
            <person name="Kamath R."/>
            <person name="Kuwabara P.E."/>
            <person name="Mardis E.R."/>
            <person name="Marra M.A."/>
            <person name="Miner T.L."/>
            <person name="Minx P."/>
            <person name="Mullikin J.C."/>
            <person name="Plumb R.W."/>
            <person name="Rogers J."/>
            <person name="Schein J.E."/>
            <person name="Sohrmann M."/>
            <person name="Spieth J."/>
            <person name="Stajich J.E."/>
            <person name="Wei C."/>
            <person name="Willey D."/>
            <person name="Wilson R.K."/>
            <person name="Durbin R."/>
            <person name="Waterston R.H."/>
        </authorList>
    </citation>
    <scope>NUCLEOTIDE SEQUENCE [LARGE SCALE GENOMIC DNA]</scope>
    <source>
        <strain evidence="1 2">AF16</strain>
    </source>
</reference>
<dbReference type="AlphaFoldDB" id="B6IL63"/>
<dbReference type="InParanoid" id="B6IL63"/>
<reference evidence="1 2" key="2">
    <citation type="journal article" date="2011" name="PLoS Genet.">
        <title>Caenorhabditis briggsae recombinant inbred line genotypes reveal inter-strain incompatibility and the evolution of recombination.</title>
        <authorList>
            <person name="Ross J.A."/>
            <person name="Koboldt D.C."/>
            <person name="Staisch J.E."/>
            <person name="Chamberlin H.M."/>
            <person name="Gupta B.P."/>
            <person name="Miller R.D."/>
            <person name="Baird S.E."/>
            <person name="Haag E.S."/>
        </authorList>
    </citation>
    <scope>NUCLEOTIDE SEQUENCE [LARGE SCALE GENOMIC DNA]</scope>
    <source>
        <strain evidence="1 2">AF16</strain>
    </source>
</reference>
<dbReference type="KEGG" id="cbr:CBG_27153"/>
<keyword evidence="2" id="KW-1185">Reference proteome</keyword>
<evidence type="ECO:0000313" key="2">
    <source>
        <dbReference type="Proteomes" id="UP000008549"/>
    </source>
</evidence>
<dbReference type="GeneID" id="68918611"/>
<accession>B6IL63</accession>
<name>B6IL63_CAEBR</name>
<dbReference type="Proteomes" id="UP000008549">
    <property type="component" value="Unassembled WGS sequence"/>
</dbReference>
<dbReference type="RefSeq" id="XP_045100175.1">
    <property type="nucleotide sequence ID" value="XM_045237855.1"/>
</dbReference>
<protein>
    <submittedName>
        <fullName evidence="1">Protein CBG27153</fullName>
    </submittedName>
</protein>
<sequence length="82" mass="9750">MGEHERQIDNLTFGINWNRKIMKESRVEENGRRIFGIWNWKEGKTEEDVHRNQKSNDIQYYGKLFKASKAKGSLEPKIVEVL</sequence>
<organism evidence="1 2">
    <name type="scientific">Caenorhabditis briggsae</name>
    <dbReference type="NCBI Taxonomy" id="6238"/>
    <lineage>
        <taxon>Eukaryota</taxon>
        <taxon>Metazoa</taxon>
        <taxon>Ecdysozoa</taxon>
        <taxon>Nematoda</taxon>
        <taxon>Chromadorea</taxon>
        <taxon>Rhabditida</taxon>
        <taxon>Rhabditina</taxon>
        <taxon>Rhabditomorpha</taxon>
        <taxon>Rhabditoidea</taxon>
        <taxon>Rhabditidae</taxon>
        <taxon>Peloderinae</taxon>
        <taxon>Caenorhabditis</taxon>
    </lineage>
</organism>
<gene>
    <name evidence="1" type="ORF">CBG27153</name>
    <name evidence="1" type="ORF">CBG_27153</name>
</gene>
<dbReference type="HOGENOM" id="CLU_2560355_0_0_1"/>
<dbReference type="CTD" id="68918611"/>
<proteinExistence type="predicted"/>